<dbReference type="InterPro" id="IPR017850">
    <property type="entry name" value="Alkaline_phosphatase_core_sf"/>
</dbReference>
<keyword evidence="12" id="KW-0961">Cell wall biogenesis/degradation</keyword>
<evidence type="ECO:0000313" key="17">
    <source>
        <dbReference type="Proteomes" id="UP001375240"/>
    </source>
</evidence>
<dbReference type="Pfam" id="PF04987">
    <property type="entry name" value="PigN"/>
    <property type="match status" value="1"/>
</dbReference>
<keyword evidence="5 14" id="KW-0337">GPI-anchor biosynthesis</keyword>
<evidence type="ECO:0000256" key="6">
    <source>
        <dbReference type="ARBA" id="ARBA00022679"/>
    </source>
</evidence>
<dbReference type="InterPro" id="IPR007070">
    <property type="entry name" value="GPI_EtnP_transferase_1"/>
</dbReference>
<evidence type="ECO:0000256" key="11">
    <source>
        <dbReference type="ARBA" id="ARBA00023180"/>
    </source>
</evidence>
<keyword evidence="17" id="KW-1185">Reference proteome</keyword>
<feature type="transmembrane region" description="Helical" evidence="14">
    <location>
        <begin position="912"/>
        <end position="932"/>
    </location>
</feature>
<feature type="domain" description="GPI ethanolamine phosphate transferase 1 C-terminal" evidence="15">
    <location>
        <begin position="446"/>
        <end position="905"/>
    </location>
</feature>
<feature type="transmembrane region" description="Helical" evidence="14">
    <location>
        <begin position="520"/>
        <end position="536"/>
    </location>
</feature>
<dbReference type="InterPro" id="IPR017852">
    <property type="entry name" value="GPI_EtnP_transferase_1_C"/>
</dbReference>
<dbReference type="InterPro" id="IPR002591">
    <property type="entry name" value="Phosphodiest/P_Trfase"/>
</dbReference>
<dbReference type="EMBL" id="JAVHNQ010000010">
    <property type="protein sequence ID" value="KAK6337698.1"/>
    <property type="molecule type" value="Genomic_DNA"/>
</dbReference>
<dbReference type="FunFam" id="3.40.720.10:FF:000015">
    <property type="entry name" value="GPI ethanolamine phosphate transferase 1"/>
    <property type="match status" value="1"/>
</dbReference>
<comment type="caution">
    <text evidence="16">The sequence shown here is derived from an EMBL/GenBank/DDBJ whole genome shotgun (WGS) entry which is preliminary data.</text>
</comment>
<keyword evidence="7 14" id="KW-0812">Transmembrane</keyword>
<keyword evidence="10 14" id="KW-0472">Membrane</keyword>
<evidence type="ECO:0000256" key="2">
    <source>
        <dbReference type="ARBA" id="ARBA00004687"/>
    </source>
</evidence>
<dbReference type="Gene3D" id="3.40.720.10">
    <property type="entry name" value="Alkaline Phosphatase, subunit A"/>
    <property type="match status" value="1"/>
</dbReference>
<keyword evidence="8 14" id="KW-0256">Endoplasmic reticulum</keyword>
<dbReference type="GO" id="GO:0006506">
    <property type="term" value="P:GPI anchor biosynthetic process"/>
    <property type="evidence" value="ECO:0007669"/>
    <property type="project" value="UniProtKB-KW"/>
</dbReference>
<keyword evidence="9 14" id="KW-1133">Transmembrane helix</keyword>
<feature type="transmembrane region" description="Helical" evidence="14">
    <location>
        <begin position="610"/>
        <end position="629"/>
    </location>
</feature>
<gene>
    <name evidence="16" type="primary">MCD4_1</name>
    <name evidence="16" type="ORF">TWF696_001182</name>
</gene>
<comment type="pathway">
    <text evidence="2 14">Glycolipid biosynthesis; glycosylphosphatidylinositol-anchor biosynthesis.</text>
</comment>
<dbReference type="CDD" id="cd16020">
    <property type="entry name" value="GPI_EPT_1"/>
    <property type="match status" value="1"/>
</dbReference>
<evidence type="ECO:0000256" key="3">
    <source>
        <dbReference type="ARBA" id="ARBA00008400"/>
    </source>
</evidence>
<evidence type="ECO:0000256" key="14">
    <source>
        <dbReference type="RuleBase" id="RU367138"/>
    </source>
</evidence>
<feature type="transmembrane region" description="Helical" evidence="14">
    <location>
        <begin position="496"/>
        <end position="514"/>
    </location>
</feature>
<sequence>MQLTRLGFLAIAVIFHFAYIWSIFDIYFVSPIVHGMRHHSSGVEAPAKRLFLIVGDGLRADKCFQFHTPPFLKDGEDPSPRPLAPYLRSRVLDAGSFGVSHTRMPTESRPGHVALIAGLYEDVSSVTTGWKLNPVNFDSVFNQSRHTWSWGSPDILPMFKEGAVSGRVDALSYSEEDEDFTADSTNLDKWVFDHVKEFFSRAATDPELRAAVNADKIVFFLHLLGLDTAGHAYRPYSQEYLRNIEVVDNGVRELVSMIDSFYGNDDKTAWVFTADHGMSDWGSHGDGHPDNTRTPLIAWGAGIRTPEISTGEEPAPGHDEFSSDWNLNHVRRVDVDQADITALMAHLVGLDYPANSVGVLPLDFLDASEKVKAQSLFANALEILEMFKVKEAEKMTTHINFVPFAPLREGSNSSSSRVEHIHSLIESEDYASAIALSKDLIMVSLQGLRYMQTYDWLFLRTVVTLGYLGWILFALTFVIQQHILQRKSSNRRSHTAFVGFFSILVCVNGVLFVQKSPWTYYIYAFAPVFFWWQIWISKNDLIEGLPLLAQSSSGNKGWGLALQIIGLIAVLEAIVYGYFQRVTFTVCFLLGTIWPWLYGIQFVDRNRRTVALWTVSCVAMSIFTILPVIKVESLLLIHSAAFMMLAAGIGYIRYGHNIFGERERTHLEVFASRHMQALLGAQCGLIGISMVVTHASVESLRAKQGLPLGNQVVGWLILVLSLLMLSIHGFFSLGHYQHRLMILFLAFSPTFIILTISYEGLFYVSFCATLASWVQMEYKIQQAREAGKHRPQKISSTRPLNLGDYRIALFFFFFIQAGFFGTGNVASLGSFSLESVYRLIPVFSPFAMGALLIFKILIPFAVISANLGILNRLLRVPPSALFMIVMSISDILTLNFFYMVKDEGSWLDIGTTISHFVIASLLCVFAAVLELVSEMIVGDLVVFEEKEA</sequence>
<feature type="transmembrane region" description="Helical" evidence="14">
    <location>
        <begin position="7"/>
        <end position="29"/>
    </location>
</feature>
<keyword evidence="11" id="KW-0325">Glycoprotein</keyword>
<feature type="transmembrane region" description="Helical" evidence="14">
    <location>
        <begin position="557"/>
        <end position="576"/>
    </location>
</feature>
<evidence type="ECO:0000256" key="1">
    <source>
        <dbReference type="ARBA" id="ARBA00004477"/>
    </source>
</evidence>
<dbReference type="GO" id="GO:0005789">
    <property type="term" value="C:endoplasmic reticulum membrane"/>
    <property type="evidence" value="ECO:0007669"/>
    <property type="project" value="UniProtKB-SubCell"/>
</dbReference>
<evidence type="ECO:0000256" key="4">
    <source>
        <dbReference type="ARBA" id="ARBA00020831"/>
    </source>
</evidence>
<feature type="transmembrane region" description="Helical" evidence="14">
    <location>
        <begin position="456"/>
        <end position="475"/>
    </location>
</feature>
<feature type="transmembrane region" description="Helical" evidence="14">
    <location>
        <begin position="582"/>
        <end position="598"/>
    </location>
</feature>
<dbReference type="InterPro" id="IPR037671">
    <property type="entry name" value="PIGN_N"/>
</dbReference>
<dbReference type="EC" id="2.-.-.-" evidence="14"/>
<comment type="subcellular location">
    <subcellularLocation>
        <location evidence="1 14">Endoplasmic reticulum membrane</location>
        <topology evidence="1 14">Multi-pass membrane protein</topology>
    </subcellularLocation>
</comment>
<evidence type="ECO:0000259" key="15">
    <source>
        <dbReference type="Pfam" id="PF04987"/>
    </source>
</evidence>
<feature type="transmembrane region" description="Helical" evidence="14">
    <location>
        <begin position="846"/>
        <end position="869"/>
    </location>
</feature>
<dbReference type="SUPFAM" id="SSF53649">
    <property type="entry name" value="Alkaline phosphatase-like"/>
    <property type="match status" value="1"/>
</dbReference>
<dbReference type="GO" id="GO:0051377">
    <property type="term" value="F:mannose-ethanolamine phosphotransferase activity"/>
    <property type="evidence" value="ECO:0007669"/>
    <property type="project" value="UniProtKB-UniRule"/>
</dbReference>
<comment type="function">
    <text evidence="13 14">Ethanolamine phosphate transferase involved in glycosylphosphatidylinositol-anchor biosynthesis. Transfers ethanolamine phosphate to the first alpha-1,4-linked mannose of the glycosylphosphatidylinositol precursor of GPI-anchor.</text>
</comment>
<evidence type="ECO:0000256" key="10">
    <source>
        <dbReference type="ARBA" id="ARBA00023136"/>
    </source>
</evidence>
<evidence type="ECO:0000256" key="12">
    <source>
        <dbReference type="ARBA" id="ARBA00023316"/>
    </source>
</evidence>
<evidence type="ECO:0000256" key="13">
    <source>
        <dbReference type="ARBA" id="ARBA00024850"/>
    </source>
</evidence>
<evidence type="ECO:0000256" key="9">
    <source>
        <dbReference type="ARBA" id="ARBA00022989"/>
    </source>
</evidence>
<name>A0AAV9UCB9_9PEZI</name>
<feature type="transmembrane region" description="Helical" evidence="14">
    <location>
        <begin position="807"/>
        <end position="826"/>
    </location>
</feature>
<feature type="transmembrane region" description="Helical" evidence="14">
    <location>
        <begin position="712"/>
        <end position="733"/>
    </location>
</feature>
<proteinExistence type="inferred from homology"/>
<protein>
    <recommendedName>
        <fullName evidence="4 14">GPI ethanolamine phosphate transferase 1</fullName>
        <ecNumber evidence="14">2.-.-.-</ecNumber>
    </recommendedName>
</protein>
<comment type="similarity">
    <text evidence="3 14">Belongs to the PIGG/PIGN/PIGO family. PIGN subfamily.</text>
</comment>
<feature type="transmembrane region" description="Helical" evidence="14">
    <location>
        <begin position="881"/>
        <end position="900"/>
    </location>
</feature>
<evidence type="ECO:0000313" key="16">
    <source>
        <dbReference type="EMBL" id="KAK6337698.1"/>
    </source>
</evidence>
<dbReference type="GO" id="GO:0071555">
    <property type="term" value="P:cell wall organization"/>
    <property type="evidence" value="ECO:0007669"/>
    <property type="project" value="UniProtKB-KW"/>
</dbReference>
<dbReference type="Pfam" id="PF01663">
    <property type="entry name" value="Phosphodiest"/>
    <property type="match status" value="1"/>
</dbReference>
<organism evidence="16 17">
    <name type="scientific">Orbilia brochopaga</name>
    <dbReference type="NCBI Taxonomy" id="3140254"/>
    <lineage>
        <taxon>Eukaryota</taxon>
        <taxon>Fungi</taxon>
        <taxon>Dikarya</taxon>
        <taxon>Ascomycota</taxon>
        <taxon>Pezizomycotina</taxon>
        <taxon>Orbiliomycetes</taxon>
        <taxon>Orbiliales</taxon>
        <taxon>Orbiliaceae</taxon>
        <taxon>Orbilia</taxon>
    </lineage>
</organism>
<evidence type="ECO:0000256" key="8">
    <source>
        <dbReference type="ARBA" id="ARBA00022824"/>
    </source>
</evidence>
<feature type="transmembrane region" description="Helical" evidence="14">
    <location>
        <begin position="740"/>
        <end position="756"/>
    </location>
</feature>
<dbReference type="PANTHER" id="PTHR12250">
    <property type="entry name" value="PHOSPHATIDYLINOSITOL GLYCAN, CLASS N"/>
    <property type="match status" value="1"/>
</dbReference>
<evidence type="ECO:0000256" key="5">
    <source>
        <dbReference type="ARBA" id="ARBA00022502"/>
    </source>
</evidence>
<dbReference type="Proteomes" id="UP001375240">
    <property type="component" value="Unassembled WGS sequence"/>
</dbReference>
<evidence type="ECO:0000256" key="7">
    <source>
        <dbReference type="ARBA" id="ARBA00022692"/>
    </source>
</evidence>
<dbReference type="AlphaFoldDB" id="A0AAV9UCB9"/>
<feature type="transmembrane region" description="Helical" evidence="14">
    <location>
        <begin position="675"/>
        <end position="692"/>
    </location>
</feature>
<reference evidence="16 17" key="1">
    <citation type="submission" date="2019-10" db="EMBL/GenBank/DDBJ databases">
        <authorList>
            <person name="Palmer J.M."/>
        </authorList>
    </citation>
    <scope>NUCLEOTIDE SEQUENCE [LARGE SCALE GENOMIC DNA]</scope>
    <source>
        <strain evidence="16 17">TWF696</strain>
    </source>
</reference>
<feature type="transmembrane region" description="Helical" evidence="14">
    <location>
        <begin position="635"/>
        <end position="654"/>
    </location>
</feature>
<accession>A0AAV9UCB9</accession>
<dbReference type="PANTHER" id="PTHR12250:SF0">
    <property type="entry name" value="GPI ETHANOLAMINE PHOSPHATE TRANSFERASE 1"/>
    <property type="match status" value="1"/>
</dbReference>
<keyword evidence="6 14" id="KW-0808">Transferase</keyword>